<evidence type="ECO:0000313" key="2">
    <source>
        <dbReference type="EMBL" id="GIM66935.1"/>
    </source>
</evidence>
<reference evidence="2" key="1">
    <citation type="submission" date="2021-03" db="EMBL/GenBank/DDBJ databases">
        <title>Whole genome shotgun sequence of Actinoplanes consettensis NBRC 14913.</title>
        <authorList>
            <person name="Komaki H."/>
            <person name="Tamura T."/>
        </authorList>
    </citation>
    <scope>NUCLEOTIDE SEQUENCE</scope>
    <source>
        <strain evidence="2">NBRC 14913</strain>
    </source>
</reference>
<keyword evidence="3" id="KW-1185">Reference proteome</keyword>
<accession>A0A919S8E7</accession>
<sequence>MPRCLPTVRRAVRQKRQSSNARQSRPAVRTGPSINDAHEIKYFRRHSADDPEQETPARTYLSTCDANIRAKFRAALVAVAAAPPQKFAGGGYWEAMHGEMTGWYEVRCNGRNRSHHRLFCLIDLAAEGAGRPWLVVIAEMSKPFRTALSDADDKNIRELGSEYLARNPRSVV</sequence>
<name>A0A919S8E7_9ACTN</name>
<feature type="region of interest" description="Disordered" evidence="1">
    <location>
        <begin position="1"/>
        <end position="32"/>
    </location>
</feature>
<evidence type="ECO:0000256" key="1">
    <source>
        <dbReference type="SAM" id="MobiDB-lite"/>
    </source>
</evidence>
<protein>
    <submittedName>
        <fullName evidence="2">Uncharacterized protein</fullName>
    </submittedName>
</protein>
<dbReference type="AlphaFoldDB" id="A0A919S8E7"/>
<dbReference type="EMBL" id="BOQP01000003">
    <property type="protein sequence ID" value="GIM66935.1"/>
    <property type="molecule type" value="Genomic_DNA"/>
</dbReference>
<proteinExistence type="predicted"/>
<dbReference type="Proteomes" id="UP000680865">
    <property type="component" value="Unassembled WGS sequence"/>
</dbReference>
<gene>
    <name evidence="2" type="ORF">Aco04nite_04060</name>
</gene>
<evidence type="ECO:0000313" key="3">
    <source>
        <dbReference type="Proteomes" id="UP000680865"/>
    </source>
</evidence>
<comment type="caution">
    <text evidence="2">The sequence shown here is derived from an EMBL/GenBank/DDBJ whole genome shotgun (WGS) entry which is preliminary data.</text>
</comment>
<organism evidence="2 3">
    <name type="scientific">Winogradskya consettensis</name>
    <dbReference type="NCBI Taxonomy" id="113560"/>
    <lineage>
        <taxon>Bacteria</taxon>
        <taxon>Bacillati</taxon>
        <taxon>Actinomycetota</taxon>
        <taxon>Actinomycetes</taxon>
        <taxon>Micromonosporales</taxon>
        <taxon>Micromonosporaceae</taxon>
        <taxon>Winogradskya</taxon>
    </lineage>
</organism>